<feature type="domain" description="Methyltransferase" evidence="1">
    <location>
        <begin position="57"/>
        <end position="143"/>
    </location>
</feature>
<gene>
    <name evidence="2" type="ORF">Aglo03_05110</name>
</gene>
<dbReference type="CDD" id="cd02440">
    <property type="entry name" value="AdoMet_MTases"/>
    <property type="match status" value="1"/>
</dbReference>
<dbReference type="GO" id="GO:0008757">
    <property type="term" value="F:S-adenosylmethionine-dependent methyltransferase activity"/>
    <property type="evidence" value="ECO:0007669"/>
    <property type="project" value="InterPro"/>
</dbReference>
<evidence type="ECO:0000313" key="2">
    <source>
        <dbReference type="EMBL" id="GLW89695.1"/>
    </source>
</evidence>
<keyword evidence="3" id="KW-1185">Reference proteome</keyword>
<keyword evidence="2" id="KW-0489">Methyltransferase</keyword>
<proteinExistence type="predicted"/>
<dbReference type="AlphaFoldDB" id="A0A9W6QJ90"/>
<sequence length="217" mass="22767">MTALARVPDEFATALTGQATALELSDGGCCTLEPDRWRDPAAGGDHWLLDRCHGPTLDLGCGPGRLVQALRLRGLPALGVDKSDHAIAQCDDRGVPARRADIFTSLPDEGEWDHVLLADGNIGIGGDPVTLLRRAATLVRTGGSVLVETAPRRRGLWRGSARPRGGDRGGVLGQWFAWAEVGVDAIVTVALQAGLRVAEQGALSGRGFARLGLVRGG</sequence>
<name>A0A9W6QJ90_9PSEU</name>
<reference evidence="2" key="1">
    <citation type="submission" date="2023-02" db="EMBL/GenBank/DDBJ databases">
        <title>Actinokineospora globicatena NBRC 15670.</title>
        <authorList>
            <person name="Ichikawa N."/>
            <person name="Sato H."/>
            <person name="Tonouchi N."/>
        </authorList>
    </citation>
    <scope>NUCLEOTIDE SEQUENCE</scope>
    <source>
        <strain evidence="2">NBRC 15670</strain>
    </source>
</reference>
<evidence type="ECO:0000259" key="1">
    <source>
        <dbReference type="Pfam" id="PF13649"/>
    </source>
</evidence>
<dbReference type="Proteomes" id="UP001165042">
    <property type="component" value="Unassembled WGS sequence"/>
</dbReference>
<evidence type="ECO:0000313" key="3">
    <source>
        <dbReference type="Proteomes" id="UP001165042"/>
    </source>
</evidence>
<dbReference type="Pfam" id="PF13649">
    <property type="entry name" value="Methyltransf_25"/>
    <property type="match status" value="1"/>
</dbReference>
<dbReference type="Gene3D" id="3.40.50.150">
    <property type="entry name" value="Vaccinia Virus protein VP39"/>
    <property type="match status" value="1"/>
</dbReference>
<keyword evidence="2" id="KW-0808">Transferase</keyword>
<accession>A0A9W6QJ90</accession>
<dbReference type="InterPro" id="IPR029063">
    <property type="entry name" value="SAM-dependent_MTases_sf"/>
</dbReference>
<dbReference type="EMBL" id="BSSD01000001">
    <property type="protein sequence ID" value="GLW89695.1"/>
    <property type="molecule type" value="Genomic_DNA"/>
</dbReference>
<dbReference type="GO" id="GO:0032259">
    <property type="term" value="P:methylation"/>
    <property type="evidence" value="ECO:0007669"/>
    <property type="project" value="UniProtKB-KW"/>
</dbReference>
<dbReference type="InterPro" id="IPR041698">
    <property type="entry name" value="Methyltransf_25"/>
</dbReference>
<dbReference type="SUPFAM" id="SSF53335">
    <property type="entry name" value="S-adenosyl-L-methionine-dependent methyltransferases"/>
    <property type="match status" value="1"/>
</dbReference>
<protein>
    <submittedName>
        <fullName evidence="2">Methyltransferase type 12</fullName>
    </submittedName>
</protein>
<dbReference type="RefSeq" id="WP_285607132.1">
    <property type="nucleotide sequence ID" value="NZ_BSSD01000001.1"/>
</dbReference>
<comment type="caution">
    <text evidence="2">The sequence shown here is derived from an EMBL/GenBank/DDBJ whole genome shotgun (WGS) entry which is preliminary data.</text>
</comment>
<organism evidence="2 3">
    <name type="scientific">Actinokineospora globicatena</name>
    <dbReference type="NCBI Taxonomy" id="103729"/>
    <lineage>
        <taxon>Bacteria</taxon>
        <taxon>Bacillati</taxon>
        <taxon>Actinomycetota</taxon>
        <taxon>Actinomycetes</taxon>
        <taxon>Pseudonocardiales</taxon>
        <taxon>Pseudonocardiaceae</taxon>
        <taxon>Actinokineospora</taxon>
    </lineage>
</organism>